<gene>
    <name evidence="13" type="ORF">R1sor_011647</name>
</gene>
<keyword evidence="3 10" id="KW-0853">WD repeat</keyword>
<evidence type="ECO:0000256" key="6">
    <source>
        <dbReference type="ARBA" id="ARBA00023212"/>
    </source>
</evidence>
<feature type="region of interest" description="Disordered" evidence="12">
    <location>
        <begin position="788"/>
        <end position="815"/>
    </location>
</feature>
<proteinExistence type="inferred from homology"/>
<feature type="region of interest" description="Disordered" evidence="12">
    <location>
        <begin position="323"/>
        <end position="369"/>
    </location>
</feature>
<feature type="region of interest" description="Disordered" evidence="12">
    <location>
        <begin position="239"/>
        <end position="279"/>
    </location>
</feature>
<keyword evidence="14" id="KW-1185">Reference proteome</keyword>
<comment type="similarity">
    <text evidence="8">Belongs to the CFAP43 family.</text>
</comment>
<dbReference type="Pfam" id="PF25828">
    <property type="entry name" value="CC_Cfap43"/>
    <property type="match status" value="3"/>
</dbReference>
<feature type="region of interest" description="Disordered" evidence="12">
    <location>
        <begin position="1480"/>
        <end position="1499"/>
    </location>
</feature>
<evidence type="ECO:0000256" key="1">
    <source>
        <dbReference type="ARBA" id="ARBA00004430"/>
    </source>
</evidence>
<evidence type="ECO:0000313" key="14">
    <source>
        <dbReference type="Proteomes" id="UP001633002"/>
    </source>
</evidence>
<evidence type="ECO:0000256" key="4">
    <source>
        <dbReference type="ARBA" id="ARBA00022737"/>
    </source>
</evidence>
<feature type="compositionally biased region" description="Polar residues" evidence="12">
    <location>
        <begin position="1603"/>
        <end position="1614"/>
    </location>
</feature>
<dbReference type="SMART" id="SM00320">
    <property type="entry name" value="WD40"/>
    <property type="match status" value="7"/>
</dbReference>
<keyword evidence="2" id="KW-0963">Cytoplasm</keyword>
<dbReference type="InterPro" id="IPR001680">
    <property type="entry name" value="WD40_rpt"/>
</dbReference>
<evidence type="ECO:0000256" key="9">
    <source>
        <dbReference type="ARBA" id="ARBA00023662"/>
    </source>
</evidence>
<dbReference type="Gene3D" id="2.130.10.10">
    <property type="entry name" value="YVTN repeat-like/Quinoprotein amine dehydrogenase"/>
    <property type="match status" value="1"/>
</dbReference>
<feature type="region of interest" description="Disordered" evidence="12">
    <location>
        <begin position="1597"/>
        <end position="1629"/>
    </location>
</feature>
<evidence type="ECO:0000256" key="8">
    <source>
        <dbReference type="ARBA" id="ARBA00023605"/>
    </source>
</evidence>
<comment type="caution">
    <text evidence="13">The sequence shown here is derived from an EMBL/GenBank/DDBJ whole genome shotgun (WGS) entry which is preliminary data.</text>
</comment>
<feature type="compositionally biased region" description="Basic and acidic residues" evidence="12">
    <location>
        <begin position="251"/>
        <end position="279"/>
    </location>
</feature>
<evidence type="ECO:0000256" key="3">
    <source>
        <dbReference type="ARBA" id="ARBA00022574"/>
    </source>
</evidence>
<keyword evidence="7" id="KW-0966">Cell projection</keyword>
<keyword evidence="4" id="KW-0677">Repeat</keyword>
<dbReference type="PANTHER" id="PTHR14885">
    <property type="entry name" value="CILIA- AND FLAGELLA-ASSOCIATED PROTEIN 43-RELATED"/>
    <property type="match status" value="1"/>
</dbReference>
<feature type="repeat" description="WD" evidence="10">
    <location>
        <begin position="447"/>
        <end position="488"/>
    </location>
</feature>
<keyword evidence="5 11" id="KW-0175">Coiled coil</keyword>
<dbReference type="Pfam" id="PF00400">
    <property type="entry name" value="WD40"/>
    <property type="match status" value="1"/>
</dbReference>
<evidence type="ECO:0000256" key="5">
    <source>
        <dbReference type="ARBA" id="ARBA00023054"/>
    </source>
</evidence>
<name>A0ABD3I5R7_9MARC</name>
<reference evidence="13 14" key="1">
    <citation type="submission" date="2024-09" db="EMBL/GenBank/DDBJ databases">
        <title>Chromosome-scale assembly of Riccia sorocarpa.</title>
        <authorList>
            <person name="Paukszto L."/>
        </authorList>
    </citation>
    <scope>NUCLEOTIDE SEQUENCE [LARGE SCALE GENOMIC DNA]</scope>
    <source>
        <strain evidence="13">LP-2024</strain>
        <tissue evidence="13">Aerial parts of the thallus</tissue>
    </source>
</reference>
<evidence type="ECO:0000256" key="12">
    <source>
        <dbReference type="SAM" id="MobiDB-lite"/>
    </source>
</evidence>
<accession>A0ABD3I5R7</accession>
<dbReference type="InterPro" id="IPR015943">
    <property type="entry name" value="WD40/YVTN_repeat-like_dom_sf"/>
</dbReference>
<organism evidence="13 14">
    <name type="scientific">Riccia sorocarpa</name>
    <dbReference type="NCBI Taxonomy" id="122646"/>
    <lineage>
        <taxon>Eukaryota</taxon>
        <taxon>Viridiplantae</taxon>
        <taxon>Streptophyta</taxon>
        <taxon>Embryophyta</taxon>
        <taxon>Marchantiophyta</taxon>
        <taxon>Marchantiopsida</taxon>
        <taxon>Marchantiidae</taxon>
        <taxon>Marchantiales</taxon>
        <taxon>Ricciaceae</taxon>
        <taxon>Riccia</taxon>
    </lineage>
</organism>
<dbReference type="PANTHER" id="PTHR14885:SF1">
    <property type="entry name" value="CILIA- AND FLAGELLA-ASSOCIATED PROTEIN 43"/>
    <property type="match status" value="1"/>
</dbReference>
<feature type="coiled-coil region" evidence="11">
    <location>
        <begin position="1725"/>
        <end position="1752"/>
    </location>
</feature>
<evidence type="ECO:0000313" key="13">
    <source>
        <dbReference type="EMBL" id="KAL3697571.1"/>
    </source>
</evidence>
<dbReference type="InterPro" id="IPR036322">
    <property type="entry name" value="WD40_repeat_dom_sf"/>
</dbReference>
<evidence type="ECO:0000256" key="7">
    <source>
        <dbReference type="ARBA" id="ARBA00023273"/>
    </source>
</evidence>
<feature type="compositionally biased region" description="Basic and acidic residues" evidence="12">
    <location>
        <begin position="350"/>
        <end position="369"/>
    </location>
</feature>
<protein>
    <recommendedName>
        <fullName evidence="9">Cilia- and flagella-associated protein 43</fullName>
    </recommendedName>
</protein>
<feature type="region of interest" description="Disordered" evidence="12">
    <location>
        <begin position="1033"/>
        <end position="1096"/>
    </location>
</feature>
<dbReference type="GO" id="GO:0005930">
    <property type="term" value="C:axoneme"/>
    <property type="evidence" value="ECO:0007669"/>
    <property type="project" value="UniProtKB-SubCell"/>
</dbReference>
<comment type="subcellular location">
    <subcellularLocation>
        <location evidence="1">Cytoplasm</location>
        <location evidence="1">Cytoskeleton</location>
        <location evidence="1">Cilium axoneme</location>
    </subcellularLocation>
</comment>
<sequence>MSTAASGPRLVYEFGFGYSGTPLHYVNQQSALGICGNSLMYYSLQGGQNKQLIWGPGYGIQITAYSPVLDYLAYALKVRRFHFIQTLTSFSSRQISTAVSDLKPQVHIYDCSNYSNVAQLSGSASSDSLVLTPYTREFMLKILWNIDREQRTVTKLIEGQTGWSAMGASFSPVSADRVCISGNGNLTLWTYHRSFHRVSFTGKPLVAGTCVPQSHTWATHSDIIYVGCREGELLTFTVKPPDPPKIAATPSKEKESKGRKADKEKEKEQKERDENEDVKAKEPEFKWRCLIVLDDPAGPVTHMCARDGHLVVVGDGGHMRWVTVPKEPVEKKKKEGGKKSRKRRKKGKREGKEDKAKADDSEDVRSDDSSLEKEARVVCELSLNVPEVRTMEYREDGLQLLIGASNGLIATVRVNQQILEPQLSASSTDLLPTLTSMERGAEIEWESEHHEGAVMALGFIRGAKFMVTAGKDTTVRVWTSDRGKEVSRTYLKAAQTCMSASEKNNVVVTGAANGFINVLKVDQIGRSTVVFSMKLHTRSLDQISFSVAENYVVTASKADARFFFCTNKSGDFENLELLGYITLPNPILAHTWDAPAEGSSDLFVLLSLARGEIVKLKVPVEKAPNGGLVYDDRGLRQQSFRIPIPLNAIATGKYYLEKEEVERRVVWGFGSDKKLQQYKLPDNYSAWTGSDAMPHAAHFNIPGHLKPGNALVLCTFDGVLVTGGEDGAIQIRTQVFDPLQAPQKSLDVRLYDGFTGGVSCAAVVNGRIYCGGTTGVIFCCDTSQCGLRRGKQSSAGDLPPRTKTTRVKPEPDDGQVEELSVVQKHEQNVEARYMLAGQPYRASLTSKFQQIKQAFHLIYEANEMAPQLEKLTPKELLVDTDLEVQLRNKLHKAVSEIVEKVKVGDVKKDILVERIKAECYESMADPELILMPFCTGHPVRSFPIRKAPGFSVRLGTLVKQLRIIEMREMHYIKQLNKQLAKEAALQAEKEAELAAQAASENAAFASSRLGGSSGSDAFGGDLTSRTRDSLLEGEFPAEDGRRPPEQQVPSTGQEAGALPGSRRASVSGGTRNRDTEAESGGALQGLEDTPAAATTPSLTMATTVDDDDDDVELSLTETAPAESFLYGTFELTTSKRKRLQRFLLFMQLHEMRLAFNAKVAAARQNKVQLIQKIHEYQVRIKDLYRMLGGQGECPLLVINESIQGMPDIFQIKDEEVTVKKYLNKAERAKAEEMRLLDEEQAKLQAKSNAAQRALLDMMGGKLEKKVEIIAVEQEVQRPAWMSGNPKGFTKEQHKEIKEFDLYLKQLKEEKEKKIRAQESEQRKLMNDIQEMTASFDKEILDLFNQRCQVTGALSRAFLTETPSSLCIENFYSIFGCRTKSDVLPLKKPSPVFSVQVETEEFSDEKREFDLSKTMEKLKSAKAQSVSALTEFRREVDAFREEYEAAVAEDKLQDKSFRKNFSDCGDQINELYKAFQRRPMKPAELQPKEKKANAGLPERRGSLKPAQVRRGSLMGPPRKPVTPAVIIDPFYEKPPEVTQGQWERLMEARSRKMTQEEDVKRLTVTMTEMQSCLNELTAADDTNRRKIEYALRELADRYDEENESVQGRESSNQVGDCSAATPAAAPSQMVIKTGEDPTTASETLALVNRLEHNNKLQEKRKADKEFILKQLMAKSEILKKQREELTHSAEEVRAVFEFQNRLCSNKLAQISKGSSNNQRFQILATERKLRDLVREQADQMELLERELNETRAHMIPLLPGTQPIRYDFPHRPKTYDFAQRYFEPRPRDEQAEAL</sequence>
<feature type="compositionally biased region" description="Basic and acidic residues" evidence="12">
    <location>
        <begin position="1485"/>
        <end position="1499"/>
    </location>
</feature>
<dbReference type="Proteomes" id="UP001633002">
    <property type="component" value="Unassembled WGS sequence"/>
</dbReference>
<evidence type="ECO:0000256" key="2">
    <source>
        <dbReference type="ARBA" id="ARBA00022490"/>
    </source>
</evidence>
<feature type="coiled-coil region" evidence="11">
    <location>
        <begin position="1303"/>
        <end position="1334"/>
    </location>
</feature>
<feature type="compositionally biased region" description="Basic residues" evidence="12">
    <location>
        <begin position="334"/>
        <end position="349"/>
    </location>
</feature>
<evidence type="ECO:0000256" key="10">
    <source>
        <dbReference type="PROSITE-ProRule" id="PRU00221"/>
    </source>
</evidence>
<dbReference type="PROSITE" id="PS50294">
    <property type="entry name" value="WD_REPEATS_REGION"/>
    <property type="match status" value="1"/>
</dbReference>
<evidence type="ECO:0000256" key="11">
    <source>
        <dbReference type="SAM" id="Coils"/>
    </source>
</evidence>
<keyword evidence="6" id="KW-0206">Cytoskeleton</keyword>
<dbReference type="SUPFAM" id="SSF50978">
    <property type="entry name" value="WD40 repeat-like"/>
    <property type="match status" value="1"/>
</dbReference>
<feature type="coiled-coil region" evidence="11">
    <location>
        <begin position="1211"/>
        <end position="1256"/>
    </location>
</feature>
<dbReference type="PROSITE" id="PS50082">
    <property type="entry name" value="WD_REPEATS_2"/>
    <property type="match status" value="1"/>
</dbReference>
<dbReference type="EMBL" id="JBJQOH010000002">
    <property type="protein sequence ID" value="KAL3697571.1"/>
    <property type="molecule type" value="Genomic_DNA"/>
</dbReference>